<sequence>MFPESGLRSFKKEFDPGLRLSAGALKAIRRHQERRAILTPILTDFSVRGSPLRCLRDGELNGAGCPV</sequence>
<proteinExistence type="predicted"/>
<comment type="caution">
    <text evidence="1">The sequence shown here is derived from an EMBL/GenBank/DDBJ whole genome shotgun (WGS) entry which is preliminary data.</text>
</comment>
<evidence type="ECO:0000313" key="1">
    <source>
        <dbReference type="EMBL" id="TNN30544.1"/>
    </source>
</evidence>
<protein>
    <submittedName>
        <fullName evidence="1">Vacuolar protein sorting-associated protein 13B</fullName>
    </submittedName>
</protein>
<name>A0A4Z2EQA4_9TELE</name>
<reference evidence="1 2" key="1">
    <citation type="submission" date="2019-03" db="EMBL/GenBank/DDBJ databases">
        <title>First draft genome of Liparis tanakae, snailfish: a comprehensive survey of snailfish specific genes.</title>
        <authorList>
            <person name="Kim W."/>
            <person name="Song I."/>
            <person name="Jeong J.-H."/>
            <person name="Kim D."/>
            <person name="Kim S."/>
            <person name="Ryu S."/>
            <person name="Song J.Y."/>
            <person name="Lee S.K."/>
        </authorList>
    </citation>
    <scope>NUCLEOTIDE SEQUENCE [LARGE SCALE GENOMIC DNA]</scope>
    <source>
        <tissue evidence="1">Muscle</tissue>
    </source>
</reference>
<organism evidence="1 2">
    <name type="scientific">Liparis tanakae</name>
    <name type="common">Tanaka's snailfish</name>
    <dbReference type="NCBI Taxonomy" id="230148"/>
    <lineage>
        <taxon>Eukaryota</taxon>
        <taxon>Metazoa</taxon>
        <taxon>Chordata</taxon>
        <taxon>Craniata</taxon>
        <taxon>Vertebrata</taxon>
        <taxon>Euteleostomi</taxon>
        <taxon>Actinopterygii</taxon>
        <taxon>Neopterygii</taxon>
        <taxon>Teleostei</taxon>
        <taxon>Neoteleostei</taxon>
        <taxon>Acanthomorphata</taxon>
        <taxon>Eupercaria</taxon>
        <taxon>Perciformes</taxon>
        <taxon>Cottioidei</taxon>
        <taxon>Cottales</taxon>
        <taxon>Liparidae</taxon>
        <taxon>Liparis</taxon>
    </lineage>
</organism>
<gene>
    <name evidence="1" type="primary">VPS13B_3</name>
    <name evidence="1" type="ORF">EYF80_059304</name>
</gene>
<keyword evidence="2" id="KW-1185">Reference proteome</keyword>
<evidence type="ECO:0000313" key="2">
    <source>
        <dbReference type="Proteomes" id="UP000314294"/>
    </source>
</evidence>
<dbReference type="EMBL" id="SRLO01004380">
    <property type="protein sequence ID" value="TNN30544.1"/>
    <property type="molecule type" value="Genomic_DNA"/>
</dbReference>
<dbReference type="Proteomes" id="UP000314294">
    <property type="component" value="Unassembled WGS sequence"/>
</dbReference>
<dbReference type="AlphaFoldDB" id="A0A4Z2EQA4"/>
<accession>A0A4Z2EQA4</accession>